<feature type="compositionally biased region" description="Low complexity" evidence="1">
    <location>
        <begin position="475"/>
        <end position="488"/>
    </location>
</feature>
<dbReference type="Gene3D" id="3.40.50.2020">
    <property type="match status" value="1"/>
</dbReference>
<evidence type="ECO:0000313" key="6">
    <source>
        <dbReference type="Proteomes" id="UP000016560"/>
    </source>
</evidence>
<dbReference type="RefSeq" id="WP_021700100.1">
    <property type="nucleotide sequence ID" value="NZ_BATI01000009.1"/>
</dbReference>
<proteinExistence type="predicted"/>
<evidence type="ECO:0000313" key="5">
    <source>
        <dbReference type="EMBL" id="GAD62010.1"/>
    </source>
</evidence>
<dbReference type="InterPro" id="IPR029057">
    <property type="entry name" value="PRTase-like"/>
</dbReference>
<feature type="compositionally biased region" description="Low complexity" evidence="1">
    <location>
        <begin position="396"/>
        <end position="408"/>
    </location>
</feature>
<evidence type="ECO:0000259" key="4">
    <source>
        <dbReference type="Pfam" id="PF18857"/>
    </source>
</evidence>
<dbReference type="OrthoDB" id="343736at2"/>
<dbReference type="Pfam" id="PF18823">
    <property type="entry name" value="InPase"/>
    <property type="match status" value="1"/>
</dbReference>
<feature type="domain" description="Large polyvalent protein-associated" evidence="2">
    <location>
        <begin position="1595"/>
        <end position="1675"/>
    </location>
</feature>
<keyword evidence="6" id="KW-1185">Reference proteome</keyword>
<evidence type="ECO:0008006" key="7">
    <source>
        <dbReference type="Google" id="ProtNLM"/>
    </source>
</evidence>
<feature type="region of interest" description="Disordered" evidence="1">
    <location>
        <begin position="770"/>
        <end position="799"/>
    </location>
</feature>
<comment type="caution">
    <text evidence="5">The sequence shown here is derived from an EMBL/GenBank/DDBJ whole genome shotgun (WGS) entry which is preliminary data.</text>
</comment>
<dbReference type="eggNOG" id="COG1040">
    <property type="taxonomic scope" value="Bacteria"/>
</dbReference>
<dbReference type="InterPro" id="IPR041047">
    <property type="entry name" value="LPD1"/>
</dbReference>
<dbReference type="EMBL" id="BATI01000009">
    <property type="protein sequence ID" value="GAD62010.1"/>
    <property type="molecule type" value="Genomic_DNA"/>
</dbReference>
<feature type="region of interest" description="Disordered" evidence="1">
    <location>
        <begin position="655"/>
        <end position="674"/>
    </location>
</feature>
<dbReference type="InterPro" id="IPR041595">
    <property type="entry name" value="Inorganic_Pase"/>
</dbReference>
<feature type="compositionally biased region" description="Low complexity" evidence="1">
    <location>
        <begin position="1028"/>
        <end position="1038"/>
    </location>
</feature>
<organism evidence="5 6">
    <name type="scientific">Aquipseudomonas alcaligenes (strain ATCC 14909 / DSM 50342 / CCUG 1425 / JCM 20561 / NBRC 14159 / NCIMB 9945 / NCTC 10367 / 1577)</name>
    <name type="common">Pseudomonas alcaligenes</name>
    <dbReference type="NCBI Taxonomy" id="1215092"/>
    <lineage>
        <taxon>Bacteria</taxon>
        <taxon>Pseudomonadati</taxon>
        <taxon>Pseudomonadota</taxon>
        <taxon>Gammaproteobacteria</taxon>
        <taxon>Pseudomonadales</taxon>
        <taxon>Pseudomonadaceae</taxon>
        <taxon>Aquipseudomonas</taxon>
    </lineage>
</organism>
<dbReference type="Pfam" id="PF18857">
    <property type="entry name" value="LPD38"/>
    <property type="match status" value="1"/>
</dbReference>
<dbReference type="SUPFAM" id="SSF53271">
    <property type="entry name" value="PRTase-like"/>
    <property type="match status" value="1"/>
</dbReference>
<feature type="region of interest" description="Disordered" evidence="1">
    <location>
        <begin position="956"/>
        <end position="1077"/>
    </location>
</feature>
<accession>U2ZKJ5</accession>
<name>U2ZKJ5_AQUA1</name>
<feature type="region of interest" description="Disordered" evidence="1">
    <location>
        <begin position="1104"/>
        <end position="1123"/>
    </location>
</feature>
<evidence type="ECO:0000256" key="1">
    <source>
        <dbReference type="SAM" id="MobiDB-lite"/>
    </source>
</evidence>
<dbReference type="InterPro" id="IPR040561">
    <property type="entry name" value="LPD38"/>
</dbReference>
<evidence type="ECO:0000259" key="3">
    <source>
        <dbReference type="Pfam" id="PF18823"/>
    </source>
</evidence>
<dbReference type="InterPro" id="IPR000836">
    <property type="entry name" value="PRTase_dom"/>
</dbReference>
<feature type="compositionally biased region" description="Basic and acidic residues" evidence="1">
    <location>
        <begin position="658"/>
        <end position="674"/>
    </location>
</feature>
<dbReference type="CDD" id="cd06223">
    <property type="entry name" value="PRTases_typeI"/>
    <property type="match status" value="1"/>
</dbReference>
<feature type="compositionally biased region" description="Polar residues" evidence="1">
    <location>
        <begin position="438"/>
        <end position="453"/>
    </location>
</feature>
<feature type="compositionally biased region" description="Basic and acidic residues" evidence="1">
    <location>
        <begin position="1041"/>
        <end position="1059"/>
    </location>
</feature>
<feature type="domain" description="Inorganic pyrophosphatase" evidence="3">
    <location>
        <begin position="633"/>
        <end position="765"/>
    </location>
</feature>
<evidence type="ECO:0000259" key="2">
    <source>
        <dbReference type="Pfam" id="PF18796"/>
    </source>
</evidence>
<dbReference type="eggNOG" id="COG0503">
    <property type="taxonomic scope" value="Bacteria"/>
</dbReference>
<reference evidence="5" key="1">
    <citation type="submission" date="2024-09" db="EMBL/GenBank/DDBJ databases">
        <title>Whole genome shotgun sequence of Pseudomonas alcaligenes NBRC 14159.</title>
        <authorList>
            <person name="Yoshida I."/>
            <person name="Hosoyama A."/>
            <person name="Tsuchikane K."/>
            <person name="Noguchi M."/>
            <person name="Hirakata S."/>
            <person name="Ando Y."/>
            <person name="Ohji S."/>
            <person name="Yamazoe A."/>
            <person name="Yamazaki S."/>
            <person name="Fujita N."/>
        </authorList>
    </citation>
    <scope>NUCLEOTIDE SEQUENCE</scope>
    <source>
        <strain evidence="5">NBRC 14159</strain>
    </source>
</reference>
<sequence length="3043" mass="333414">MQNNGQPRPWADVAASEQFRALAPERQERARQLYFEQVVLPRVPAGRETRARELYDQDTLGTLSQPTADQGEVGAMDFVKEAGAGLLKGTGAIVSGVGDMIRPEDRGLSNTLPDGTELPKIRSLRELAADAIDPAARAAGGWLDEKGQAVADSKSQAAKDALAQSTPTGDVLAPETWDFGEDPSAAGYGLQMAGLVGQFAPQAGVLIATRGKSGQAQSTAMMATGGLQAGGAAANEVEQRIQETPDAELQKSSEVYRALREKLAEPEARAELALMGRDAAFSGAAPVGALGGLATQFTLGPLQKMVGGGVGQRLAAGLVFDAPAEGLQEVAETVAARASTNDALGEQRSLTENTFGDAVLGALGGAGHASLGAALGEGKAPARQQGEADADFENTPEPAALPAPGLAGLPPPEQVFYGDSQGNVQDTGPVRNVDGEQQPAQQARNWVNPQNDPANLGGGPGMDQQSPRGEPAPLEGQLQLGARQQQAEQQRDPLTIDAEPERAALPAPETIVVDGQGNAQRGPVAPQVPSDQVQGGRGMDQQAPTAQPRDRSRGELLRKPNGKPFDAPKGAEASKAFRDARAAGREPRVIRVQGGYAIQVQPEQVRHEMRPLDMKANEAATSPTNELPAPTAAQIEAGNYKKGKVRVHGLELSIENPRGSERSGRRPDGSEWRHTMSDHYGYIRRTTGADGEQVDVYLGPQEESGQVFVVDQLNQQDGSFDEHKVMIGFPDQESAVAAYRSNFDADWQMGKVSAMPVAEFKQWLKGGDLAKPAAPAQQEPRRAKPVASKGPRRNVDRDRDSLLQATIRLGWLKTEWREDTTGDSKGNKHVPGVGALWSDKTGTSVDDMASLLDQHGYIPAGEMDNLGGVPWLQQALRDELNGTTHFAAGSKAQQEQMERELQQRYADEIEREQQRFEAYIAQVEEEHGVDVANRVREHLEAAKAHDEQLLAEAQRYEDEYDEREESRAESLEYGAGAAGREAVAGEPLRQADGGQDRQQRAPARPGPREAGKVEPFGLEQQTERSLTEQAAQQRAAEQAEAEARRQAEQKAQADRDRADFTLTGSDRPADVAEARGQNDMFAPRTRGEAKAKIEDFGEKIGGARKDRAVSTGPRTGRTAESDTRPAWARRFEISEVVSSTNPADVGRWEVRDSRLKDWKKQPKKVGSYATREEAEQAIPLIAVALKHRVVSQRQGDGDGFEIWRSISDYKRVKVVDQVFPSREAAMEYMAVNAQQIIETNTTFGEADLPRPANAQRIGAARRDGPVRDSAFIETFGFRGVEFGNWNNQEERQQLLDDAYDGLLDLAEVMDIPPKAISLNGELALAFGARGHGLSGARAHYEPGKVAINLTKMNGAGSLAHEWFHALDHYFGRQDGKASAEWVTDEDGTRSLKTSGNFEREAVSSGFRRTGSGVRSEVRLAYKELMDTMQHKAEQYVEDTARADNFVARSRKEVAERLDRLRTDLAEQKDPKYWKRYNKPATAEQLAAFDTVAQQILEGVQLDTELRSTKPDAKLSRRNAFSGMRWTNDALEQISAIYKAVRGRSGFSADSNGELDRLRGVMGHYSSRLKMLAEAQDGEQKTRRVPTQFAMDAKELDQGRGTDYWTTPHEMAARAFQGYVEDKVAEQGGSSPFLNYGPEQAAIPTPWGWKRPFPTGAERKAINQAFDKLVDAIETRETDAGVQLYRQGGEQQEGAEQGVQVSADQLREALKASPELAGVEVVQDFEDLPLSTRTRAKRDGVAPQDLRGVRSSGKTYVVAGNHSSLADAIYTAVHEEVGHRGIRGLLGEELDTVMERLYSSQQATAKGRQRIGQIRDAYASVLERLDAKQQRVLVAQEMVAHLLEDGDRPTMLQRVLSKIRELLRQLFPQVPWTYTDILALGEQSRAWLRRQNGQQGADQAVLYSRRGWSKEFPDTVLAHPLSFLNKHPDYEAAKAGDDGAALRLARDAVTPEFVEQVRALIPEGSQPRIVPVLAVEGAGKNRIPLMAAEVLAQRLGLETDTAPVQAEKVGRTQSSALERIANQPTFAGKVAVGDYLILDDTLTQGGTLAQLKTHIEDNGGRVVGAVALTGKNYSRKLSLDPSTLAEVRGKYGSIEPWWRDTFGYGLEGLTQSEARTLLTFDKGQLSPEQLRDRIAAARDAGLFRVGQAAAADRSGTEASVDPDENLYSLAGARRPHVADAHPDLNADEQDALRKIAPRTVRQRAIDWYREHTDRLMTKLRRGLVDKYAALKELDEELHGADFLQSSITSSAWVLARMAPAAAGALNAMMHNGRIVLDQQQKVIGMRDDGSMGLGEVFSRLGDAAEIERFMGWIAGNRAAKLAAEGRENLFDAKDIAALKGINRGTTADGRVRAKVYDEVFREFQQYRDDVLAIAEQTGIISSENRAMWRDEFYVPFYRVMDEEAKAAGPRAAKGLSRQEAYKKLKGGKQNLNDLLENTLMNFHHLLTASLKNQAAQQAITNAEQLGIAKQVPEAARDPKSSTFVLKAGERVFYQVDDALVFEALTSLADPGLNNFAVRAMAMFKRVFTNMTTITPQFILANFLRDSMQAAATTPVSKNVAANMFQGIKAFRDEKTRAQMLASGGAFSFGHIYGADPEEVKAGLRRGLRGAKLVDGPKLVPQLLVAGWDAYNSFANTAENANRAAAFLQNQEQGTLRAAYEARDLMDFSQEGAWPAVRFLIRVVPFLNARLQGLDKLYRAGGKPAVLVAFGKGTDSDRQAAARFGVVTGALALASVMLYLSNHDDEEYRKLEDWQKDSYWFFRIGDQAFFVPKPFEVGAVSTLAERLAEQAIDDKASGKLFRDRLWAMVTQTFAFSPVPQAFQPALDVYSNKDAFTGRPIESAGMEKVSPTLRARASTTAPARLISEATSALGDDFTLSPLQADHLIQGYLGQVGGWGAGIIDTIWRTAKGEDEPAKRWHEYQPIRRFYKDLGAPAPYDRYSTLFYEGLKESGRVYADVKRLQELGRMDEARELVGEKRDILAMRKPLGQVQRQLSAITARMDIVRLSAWDGDRKRRELDRLQVIKNRLTEIAGKRIETVRASTH</sequence>
<dbReference type="Proteomes" id="UP000016560">
    <property type="component" value="Unassembled WGS sequence"/>
</dbReference>
<protein>
    <recommendedName>
        <fullName evidence="7">Large polyvalent protein-associated domain-containing protein</fullName>
    </recommendedName>
</protein>
<dbReference type="eggNOG" id="COG0456">
    <property type="taxonomic scope" value="Bacteria"/>
</dbReference>
<feature type="compositionally biased region" description="Low complexity" evidence="1">
    <location>
        <begin position="972"/>
        <end position="993"/>
    </location>
</feature>
<gene>
    <name evidence="5" type="ORF">PA6_009_00130</name>
</gene>
<dbReference type="Pfam" id="PF18796">
    <property type="entry name" value="LPD1"/>
    <property type="match status" value="1"/>
</dbReference>
<feature type="domain" description="Large polyvalent protein associated" evidence="4">
    <location>
        <begin position="2743"/>
        <end position="2921"/>
    </location>
</feature>
<feature type="compositionally biased region" description="Basic and acidic residues" evidence="1">
    <location>
        <begin position="548"/>
        <end position="558"/>
    </location>
</feature>
<feature type="compositionally biased region" description="Basic and acidic residues" evidence="1">
    <location>
        <begin position="575"/>
        <end position="587"/>
    </location>
</feature>
<feature type="region of interest" description="Disordered" evidence="1">
    <location>
        <begin position="375"/>
        <end position="587"/>
    </location>
</feature>